<feature type="transmembrane region" description="Helical" evidence="1">
    <location>
        <begin position="45"/>
        <end position="68"/>
    </location>
</feature>
<comment type="caution">
    <text evidence="2">The sequence shown here is derived from an EMBL/GenBank/DDBJ whole genome shotgun (WGS) entry which is preliminary data.</text>
</comment>
<keyword evidence="3" id="KW-1185">Reference proteome</keyword>
<evidence type="ECO:0000313" key="3">
    <source>
        <dbReference type="Proteomes" id="UP001500235"/>
    </source>
</evidence>
<dbReference type="Proteomes" id="UP001500235">
    <property type="component" value="Unassembled WGS sequence"/>
</dbReference>
<organism evidence="2 3">
    <name type="scientific">Sphingomonas swuensis</name>
    <dbReference type="NCBI Taxonomy" id="977800"/>
    <lineage>
        <taxon>Bacteria</taxon>
        <taxon>Pseudomonadati</taxon>
        <taxon>Pseudomonadota</taxon>
        <taxon>Alphaproteobacteria</taxon>
        <taxon>Sphingomonadales</taxon>
        <taxon>Sphingomonadaceae</taxon>
        <taxon>Sphingomonas</taxon>
    </lineage>
</organism>
<reference evidence="3" key="1">
    <citation type="journal article" date="2019" name="Int. J. Syst. Evol. Microbiol.">
        <title>The Global Catalogue of Microorganisms (GCM) 10K type strain sequencing project: providing services to taxonomists for standard genome sequencing and annotation.</title>
        <authorList>
            <consortium name="The Broad Institute Genomics Platform"/>
            <consortium name="The Broad Institute Genome Sequencing Center for Infectious Disease"/>
            <person name="Wu L."/>
            <person name="Ma J."/>
        </authorList>
    </citation>
    <scope>NUCLEOTIDE SEQUENCE [LARGE SCALE GENOMIC DNA]</scope>
    <source>
        <strain evidence="3">JCM 17563</strain>
    </source>
</reference>
<gene>
    <name evidence="2" type="ORF">GCM10022280_02290</name>
</gene>
<proteinExistence type="predicted"/>
<dbReference type="EMBL" id="BAABBQ010000001">
    <property type="protein sequence ID" value="GAA4009034.1"/>
    <property type="molecule type" value="Genomic_DNA"/>
</dbReference>
<keyword evidence="1" id="KW-0472">Membrane</keyword>
<accession>A0ABP7SAN9</accession>
<name>A0ABP7SAN9_9SPHN</name>
<keyword evidence="1" id="KW-0812">Transmembrane</keyword>
<sequence length="79" mass="8554">MTLFIVSFVIFLIGFGQALLALKNTSGNSGLVMGEPISERVEHLLLFVTGTFAALTSAALPFMGAVAIERWDRRNQPEA</sequence>
<protein>
    <submittedName>
        <fullName evidence="2">Uncharacterized protein</fullName>
    </submittedName>
</protein>
<evidence type="ECO:0000313" key="2">
    <source>
        <dbReference type="EMBL" id="GAA4009034.1"/>
    </source>
</evidence>
<keyword evidence="1" id="KW-1133">Transmembrane helix</keyword>
<evidence type="ECO:0000256" key="1">
    <source>
        <dbReference type="SAM" id="Phobius"/>
    </source>
</evidence>